<dbReference type="AlphaFoldDB" id="A0A0E9XG93"/>
<name>A0A0E9XG93_ANGAN</name>
<evidence type="ECO:0000313" key="1">
    <source>
        <dbReference type="EMBL" id="JAI01457.1"/>
    </source>
</evidence>
<sequence>MAGAMAGARAVSEAQNVKEAVERATAAVDEIAIAAMRTNKKLTNIIVN</sequence>
<protein>
    <submittedName>
        <fullName evidence="1">Uncharacterized protein</fullName>
    </submittedName>
</protein>
<dbReference type="EMBL" id="GBXM01007121">
    <property type="protein sequence ID" value="JAI01457.1"/>
    <property type="molecule type" value="Transcribed_RNA"/>
</dbReference>
<proteinExistence type="predicted"/>
<organism evidence="1">
    <name type="scientific">Anguilla anguilla</name>
    <name type="common">European freshwater eel</name>
    <name type="synonym">Muraena anguilla</name>
    <dbReference type="NCBI Taxonomy" id="7936"/>
    <lineage>
        <taxon>Eukaryota</taxon>
        <taxon>Metazoa</taxon>
        <taxon>Chordata</taxon>
        <taxon>Craniata</taxon>
        <taxon>Vertebrata</taxon>
        <taxon>Euteleostomi</taxon>
        <taxon>Actinopterygii</taxon>
        <taxon>Neopterygii</taxon>
        <taxon>Teleostei</taxon>
        <taxon>Anguilliformes</taxon>
        <taxon>Anguillidae</taxon>
        <taxon>Anguilla</taxon>
    </lineage>
</organism>
<reference evidence="1" key="2">
    <citation type="journal article" date="2015" name="Fish Shellfish Immunol.">
        <title>Early steps in the European eel (Anguilla anguilla)-Vibrio vulnificus interaction in the gills: Role of the RtxA13 toxin.</title>
        <authorList>
            <person name="Callol A."/>
            <person name="Pajuelo D."/>
            <person name="Ebbesson L."/>
            <person name="Teles M."/>
            <person name="MacKenzie S."/>
            <person name="Amaro C."/>
        </authorList>
    </citation>
    <scope>NUCLEOTIDE SEQUENCE</scope>
</reference>
<accession>A0A0E9XG93</accession>
<reference evidence="1" key="1">
    <citation type="submission" date="2014-11" db="EMBL/GenBank/DDBJ databases">
        <authorList>
            <person name="Amaro Gonzalez C."/>
        </authorList>
    </citation>
    <scope>NUCLEOTIDE SEQUENCE</scope>
</reference>